<dbReference type="STRING" id="1618578.UV74_C0002G0068"/>
<proteinExistence type="predicted"/>
<reference evidence="1 2" key="1">
    <citation type="journal article" date="2015" name="Nature">
        <title>rRNA introns, odd ribosomes, and small enigmatic genomes across a large radiation of phyla.</title>
        <authorList>
            <person name="Brown C.T."/>
            <person name="Hug L.A."/>
            <person name="Thomas B.C."/>
            <person name="Sharon I."/>
            <person name="Castelle C.J."/>
            <person name="Singh A."/>
            <person name="Wilkins M.J."/>
            <person name="Williams K.H."/>
            <person name="Banfield J.F."/>
        </authorList>
    </citation>
    <scope>NUCLEOTIDE SEQUENCE [LARGE SCALE GENOMIC DNA]</scope>
</reference>
<organism evidence="1 2">
    <name type="scientific">Candidatus Woesebacteria bacterium GW2011_GWB1_43_14</name>
    <dbReference type="NCBI Taxonomy" id="1618578"/>
    <lineage>
        <taxon>Bacteria</taxon>
        <taxon>Candidatus Woeseibacteriota</taxon>
    </lineage>
</organism>
<gene>
    <name evidence="1" type="ORF">UV74_C0002G0068</name>
</gene>
<comment type="caution">
    <text evidence="1">The sequence shown here is derived from an EMBL/GenBank/DDBJ whole genome shotgun (WGS) entry which is preliminary data.</text>
</comment>
<dbReference type="Proteomes" id="UP000034090">
    <property type="component" value="Unassembled WGS sequence"/>
</dbReference>
<evidence type="ECO:0000313" key="1">
    <source>
        <dbReference type="EMBL" id="KKS98847.1"/>
    </source>
</evidence>
<dbReference type="EMBL" id="LCFQ01000002">
    <property type="protein sequence ID" value="KKS98847.1"/>
    <property type="molecule type" value="Genomic_DNA"/>
</dbReference>
<accession>A0A0G1DMQ3</accession>
<protein>
    <submittedName>
        <fullName evidence="1">Uncharacterized protein</fullName>
    </submittedName>
</protein>
<sequence>MVIAISWAQYKEGKHIFGYLFSQEATQQMREWLKDHKEEVAKTKTGTKPPFKLDSISPNLKIDFPWAHSAIYPGITVYDEENELKHELILQAIESFGWDSDFKIIKVTRW</sequence>
<dbReference type="AlphaFoldDB" id="A0A0G1DMQ3"/>
<name>A0A0G1DMQ3_9BACT</name>
<evidence type="ECO:0000313" key="2">
    <source>
        <dbReference type="Proteomes" id="UP000034090"/>
    </source>
</evidence>